<dbReference type="AlphaFoldDB" id="A0A1H2U0Y4"/>
<keyword evidence="3" id="KW-0520">NAD</keyword>
<reference evidence="7 8" key="1">
    <citation type="submission" date="2016-10" db="EMBL/GenBank/DDBJ databases">
        <authorList>
            <person name="Varghese N."/>
            <person name="Submissions S."/>
        </authorList>
    </citation>
    <scope>NUCLEOTIDE SEQUENCE [LARGE SCALE GENOMIC DNA]</scope>
    <source>
        <strain evidence="7 8">WCC6</strain>
    </source>
</reference>
<dbReference type="Proteomes" id="UP000182379">
    <property type="component" value="Unassembled WGS sequence"/>
</dbReference>
<evidence type="ECO:0000313" key="7">
    <source>
        <dbReference type="EMBL" id="SDW49903.1"/>
    </source>
</evidence>
<dbReference type="InterPro" id="IPR006139">
    <property type="entry name" value="D-isomer_2_OHA_DH_cat_dom"/>
</dbReference>
<dbReference type="SUPFAM" id="SSF52283">
    <property type="entry name" value="Formate/glycerate dehydrogenase catalytic domain-like"/>
    <property type="match status" value="1"/>
</dbReference>
<dbReference type="SUPFAM" id="SSF51735">
    <property type="entry name" value="NAD(P)-binding Rossmann-fold domains"/>
    <property type="match status" value="1"/>
</dbReference>
<evidence type="ECO:0000256" key="1">
    <source>
        <dbReference type="ARBA" id="ARBA00005854"/>
    </source>
</evidence>
<feature type="domain" description="D-isomer specific 2-hydroxyacid dehydrogenase catalytic" evidence="5">
    <location>
        <begin position="8"/>
        <end position="330"/>
    </location>
</feature>
<evidence type="ECO:0000256" key="2">
    <source>
        <dbReference type="ARBA" id="ARBA00023002"/>
    </source>
</evidence>
<keyword evidence="2 4" id="KW-0560">Oxidoreductase</keyword>
<name>A0A1H2U0Y4_ACIFE</name>
<protein>
    <submittedName>
        <fullName evidence="7">D-lactate dehydrogenase</fullName>
    </submittedName>
</protein>
<evidence type="ECO:0000256" key="4">
    <source>
        <dbReference type="RuleBase" id="RU003719"/>
    </source>
</evidence>
<evidence type="ECO:0000259" key="5">
    <source>
        <dbReference type="Pfam" id="PF00389"/>
    </source>
</evidence>
<dbReference type="GeneID" id="78334713"/>
<comment type="caution">
    <text evidence="7">The sequence shown here is derived from an EMBL/GenBank/DDBJ whole genome shotgun (WGS) entry which is preliminary data.</text>
</comment>
<comment type="similarity">
    <text evidence="1 4">Belongs to the D-isomer specific 2-hydroxyacid dehydrogenase family.</text>
</comment>
<dbReference type="InterPro" id="IPR006140">
    <property type="entry name" value="D-isomer_DH_NAD-bd"/>
</dbReference>
<dbReference type="GO" id="GO:0008720">
    <property type="term" value="F:D-lactate dehydrogenase (NAD+) activity"/>
    <property type="evidence" value="ECO:0007669"/>
    <property type="project" value="TreeGrafter"/>
</dbReference>
<feature type="domain" description="D-isomer specific 2-hydroxyacid dehydrogenase NAD-binding" evidence="6">
    <location>
        <begin position="112"/>
        <end position="299"/>
    </location>
</feature>
<organism evidence="7 8">
    <name type="scientific">Acidaminococcus fermentans</name>
    <dbReference type="NCBI Taxonomy" id="905"/>
    <lineage>
        <taxon>Bacteria</taxon>
        <taxon>Bacillati</taxon>
        <taxon>Bacillota</taxon>
        <taxon>Negativicutes</taxon>
        <taxon>Acidaminococcales</taxon>
        <taxon>Acidaminococcaceae</taxon>
        <taxon>Acidaminococcus</taxon>
    </lineage>
</organism>
<dbReference type="InterPro" id="IPR029753">
    <property type="entry name" value="D-isomer_DH_CS"/>
</dbReference>
<dbReference type="CDD" id="cd12184">
    <property type="entry name" value="HGDH_like"/>
    <property type="match status" value="1"/>
</dbReference>
<accession>A0A1H2U0Y4</accession>
<dbReference type="Gene3D" id="3.40.50.720">
    <property type="entry name" value="NAD(P)-binding Rossmann-like Domain"/>
    <property type="match status" value="2"/>
</dbReference>
<evidence type="ECO:0000256" key="3">
    <source>
        <dbReference type="ARBA" id="ARBA00023027"/>
    </source>
</evidence>
<evidence type="ECO:0000259" key="6">
    <source>
        <dbReference type="Pfam" id="PF02826"/>
    </source>
</evidence>
<dbReference type="SMR" id="A0A1H2U0Y4"/>
<dbReference type="InterPro" id="IPR036291">
    <property type="entry name" value="NAD(P)-bd_dom_sf"/>
</dbReference>
<dbReference type="RefSeq" id="WP_012938338.1">
    <property type="nucleotide sequence ID" value="NZ_CAMEFB010000047.1"/>
</dbReference>
<dbReference type="EMBL" id="FNOP01000002">
    <property type="protein sequence ID" value="SDW49903.1"/>
    <property type="molecule type" value="Genomic_DNA"/>
</dbReference>
<dbReference type="OMA" id="QITPHNA"/>
<dbReference type="PANTHER" id="PTHR43026:SF1">
    <property type="entry name" value="2-HYDROXYACID DEHYDROGENASE HOMOLOG 1-RELATED"/>
    <property type="match status" value="1"/>
</dbReference>
<dbReference type="GO" id="GO:0051287">
    <property type="term" value="F:NAD binding"/>
    <property type="evidence" value="ECO:0007669"/>
    <property type="project" value="InterPro"/>
</dbReference>
<proteinExistence type="inferred from homology"/>
<dbReference type="Pfam" id="PF02826">
    <property type="entry name" value="2-Hacid_dh_C"/>
    <property type="match status" value="1"/>
</dbReference>
<dbReference type="InterPro" id="IPR058205">
    <property type="entry name" value="D-LDH-like"/>
</dbReference>
<sequence>MKVLCYGVRDVELPIFEACNKEFGYDIKCVPDYLNTKETAEMAAGFDAVILRGNCFANKQNLDIYKKLGVKYILTRTAGTDHIDKEYAKELGFPMAFVPRYSPNAIAELAVTQAMMLLRHTAYTTSRTAKKNFKVDAFMFSKEVRNCTVGVVGLGRIGRVAAQIFHGMGATVIGEDVFEIKGIEDYCTQVSLDEVLEKSDIITIHAPYIKENGAVVTRDFLKKMKDGAILVNCARGQLVDTEAVIEAVESGKLGGYGCDVLDGEASVFGKDLEGQKLENPLFEKLVDLYPRVLITPHLGSYTDEAVKNMVEVSYQNLKDLAETGDCPNKIK</sequence>
<dbReference type="Pfam" id="PF00389">
    <property type="entry name" value="2-Hacid_dh"/>
    <property type="match status" value="1"/>
</dbReference>
<gene>
    <name evidence="7" type="ORF">SAMN05216495_10271</name>
</gene>
<dbReference type="PANTHER" id="PTHR43026">
    <property type="entry name" value="2-HYDROXYACID DEHYDROGENASE HOMOLOG 1-RELATED"/>
    <property type="match status" value="1"/>
</dbReference>
<dbReference type="PROSITE" id="PS00671">
    <property type="entry name" value="D_2_HYDROXYACID_DH_3"/>
    <property type="match status" value="1"/>
</dbReference>
<evidence type="ECO:0000313" key="8">
    <source>
        <dbReference type="Proteomes" id="UP000182379"/>
    </source>
</evidence>